<dbReference type="SUPFAM" id="SSF56112">
    <property type="entry name" value="Protein kinase-like (PK-like)"/>
    <property type="match status" value="1"/>
</dbReference>
<organism evidence="3 4">
    <name type="scientific">Psilocybe cyanescens</name>
    <dbReference type="NCBI Taxonomy" id="93625"/>
    <lineage>
        <taxon>Eukaryota</taxon>
        <taxon>Fungi</taxon>
        <taxon>Dikarya</taxon>
        <taxon>Basidiomycota</taxon>
        <taxon>Agaricomycotina</taxon>
        <taxon>Agaricomycetes</taxon>
        <taxon>Agaricomycetidae</taxon>
        <taxon>Agaricales</taxon>
        <taxon>Agaricineae</taxon>
        <taxon>Strophariaceae</taxon>
        <taxon>Psilocybe</taxon>
    </lineage>
</organism>
<proteinExistence type="predicted"/>
<evidence type="ECO:0000313" key="3">
    <source>
        <dbReference type="EMBL" id="PPQ82147.1"/>
    </source>
</evidence>
<dbReference type="Proteomes" id="UP000283269">
    <property type="component" value="Unassembled WGS sequence"/>
</dbReference>
<dbReference type="STRING" id="93625.A0A409WUI7"/>
<accession>A0A409WUI7</accession>
<feature type="non-terminal residue" evidence="3">
    <location>
        <position position="790"/>
    </location>
</feature>
<protein>
    <recommendedName>
        <fullName evidence="2">Fungal-type protein kinase domain-containing protein</fullName>
    </recommendedName>
</protein>
<feature type="domain" description="Fungal-type protein kinase" evidence="2">
    <location>
        <begin position="233"/>
        <end position="625"/>
    </location>
</feature>
<dbReference type="Pfam" id="PF17667">
    <property type="entry name" value="Pkinase_fungal"/>
    <property type="match status" value="1"/>
</dbReference>
<name>A0A409WUI7_PSICY</name>
<feature type="region of interest" description="Disordered" evidence="1">
    <location>
        <begin position="450"/>
        <end position="481"/>
    </location>
</feature>
<evidence type="ECO:0000313" key="4">
    <source>
        <dbReference type="Proteomes" id="UP000283269"/>
    </source>
</evidence>
<dbReference type="InParanoid" id="A0A409WUI7"/>
<dbReference type="InterPro" id="IPR040976">
    <property type="entry name" value="Pkinase_fungal"/>
</dbReference>
<dbReference type="OrthoDB" id="312874at2759"/>
<reference evidence="3 4" key="1">
    <citation type="journal article" date="2018" name="Evol. Lett.">
        <title>Horizontal gene cluster transfer increased hallucinogenic mushroom diversity.</title>
        <authorList>
            <person name="Reynolds H.T."/>
            <person name="Vijayakumar V."/>
            <person name="Gluck-Thaler E."/>
            <person name="Korotkin H.B."/>
            <person name="Matheny P.B."/>
            <person name="Slot J.C."/>
        </authorList>
    </citation>
    <scope>NUCLEOTIDE SEQUENCE [LARGE SCALE GENOMIC DNA]</scope>
    <source>
        <strain evidence="3 4">2631</strain>
    </source>
</reference>
<gene>
    <name evidence="3" type="ORF">CVT25_015144</name>
</gene>
<dbReference type="EMBL" id="NHYD01003175">
    <property type="protein sequence ID" value="PPQ82147.1"/>
    <property type="molecule type" value="Genomic_DNA"/>
</dbReference>
<sequence length="790" mass="89984">MKPMSFEWEDSIYRKHLFDEADMREINEIYEMSAWVPPHVCSSQPTAKDMFRNIKHMLKTRLHFAENNEFVSKIFPDVSDDELADIGRSKAVTEILNELEKTAQDPDLKTKAKHSTLAIIKLGNEISKFLGVSQRGGLDTEQQNRSVGWVECADFIPSHSDSSTADNRADIGLVIGDEANHTHLKRFGDEMAQLQSQIQKQPSAFTGKQGTGEEWPVEKELKPQIKDRFRMARNLFWAQFWAVAEIRGDDSDITLKRSQLQLVTQCLTILQEQLDRLFVIGFTLCKSTLGLFLVDRSGVFTTAEYSDISTPEGRCELVHAMVSLTRGNPEHLGWDTTMKIINSPIYDSSNLFEINENNFVQSYERDFNEWAADSPGQDIWAVSMPSASSSDHGHNREFYFLFKLLSRPSSFFFSDRGAMAWKAVKLGDRKRKIYIIKQSWRAIEDDTKFEGGERVTSPDGSTDVDASQDMETKSSSSSSKYAQRNIHEGRMWQLANQSHEVESFEDVRIGQQFVTIGSFCRKDVAYLQDDVNVQRPVQNRVLSRTSLCSAGIPISMFATVTELLRFFKDAIQQHKDLYMAGVLHSDVSIGNLIICPKFDENTKTYTWENAQGKLIDLDHAKYTQKWKTLTPNDTSASGYKERLEKMARALKFILAKQKHFQYLDIESMSEKAYALYDDLDAYEYAILQAKTLSPALELPLDLGRRPDFEPNSLDKSDSHTGTYPFMSCELLSPSTAYIEFRNGKKPVVHHAVHDLESFMACLLYLIITRQGGGGLRREELDDANSQVVPW</sequence>
<comment type="caution">
    <text evidence="3">The sequence shown here is derived from an EMBL/GenBank/DDBJ whole genome shotgun (WGS) entry which is preliminary data.</text>
</comment>
<dbReference type="InterPro" id="IPR011009">
    <property type="entry name" value="Kinase-like_dom_sf"/>
</dbReference>
<dbReference type="AlphaFoldDB" id="A0A409WUI7"/>
<dbReference type="PANTHER" id="PTHR38248">
    <property type="entry name" value="FUNK1 6"/>
    <property type="match status" value="1"/>
</dbReference>
<evidence type="ECO:0000259" key="2">
    <source>
        <dbReference type="Pfam" id="PF17667"/>
    </source>
</evidence>
<keyword evidence="4" id="KW-1185">Reference proteome</keyword>
<evidence type="ECO:0000256" key="1">
    <source>
        <dbReference type="SAM" id="MobiDB-lite"/>
    </source>
</evidence>
<dbReference type="PANTHER" id="PTHR38248:SF2">
    <property type="entry name" value="FUNK1 11"/>
    <property type="match status" value="1"/>
</dbReference>